<sequence>MALPVMEINRHRQHKGNKYYSIDDGGIDLL</sequence>
<name>A0A7G9Z4F8_9EURY</name>
<reference evidence="1" key="1">
    <citation type="submission" date="2020-06" db="EMBL/GenBank/DDBJ databases">
        <title>Unique genomic features of the anaerobic methanotrophic archaea.</title>
        <authorList>
            <person name="Chadwick G.L."/>
            <person name="Skennerton C.T."/>
            <person name="Laso-Perez R."/>
            <person name="Leu A.O."/>
            <person name="Speth D.R."/>
            <person name="Yu H."/>
            <person name="Morgan-Lang C."/>
            <person name="Hatzenpichler R."/>
            <person name="Goudeau D."/>
            <person name="Malmstrom R."/>
            <person name="Brazelton W.J."/>
            <person name="Woyke T."/>
            <person name="Hallam S.J."/>
            <person name="Tyson G.W."/>
            <person name="Wegener G."/>
            <person name="Boetius A."/>
            <person name="Orphan V."/>
        </authorList>
    </citation>
    <scope>NUCLEOTIDE SEQUENCE</scope>
</reference>
<gene>
    <name evidence="1" type="ORF">FBIBDDDO_00004</name>
</gene>
<dbReference type="AlphaFoldDB" id="A0A7G9Z4F8"/>
<proteinExistence type="predicted"/>
<evidence type="ECO:0000313" key="1">
    <source>
        <dbReference type="EMBL" id="QNO55142.1"/>
    </source>
</evidence>
<protein>
    <submittedName>
        <fullName evidence="1">Uncharacterized protein</fullName>
    </submittedName>
</protein>
<dbReference type="EMBL" id="MT631604">
    <property type="protein sequence ID" value="QNO55142.1"/>
    <property type="molecule type" value="Genomic_DNA"/>
</dbReference>
<accession>A0A7G9Z4F8</accession>
<organism evidence="1">
    <name type="scientific">Candidatus Methanophaga sp. ANME-1 ERB7</name>
    <dbReference type="NCBI Taxonomy" id="2759913"/>
    <lineage>
        <taxon>Archaea</taxon>
        <taxon>Methanobacteriati</taxon>
        <taxon>Methanobacteriota</taxon>
        <taxon>Stenosarchaea group</taxon>
        <taxon>Methanomicrobia</taxon>
        <taxon>Candidatus Methanophagales</taxon>
        <taxon>Candidatus Methanophagaceae</taxon>
        <taxon>Candidatus Methanophaga</taxon>
    </lineage>
</organism>